<feature type="transmembrane region" description="Helical" evidence="9">
    <location>
        <begin position="208"/>
        <end position="228"/>
    </location>
</feature>
<evidence type="ECO:0000256" key="9">
    <source>
        <dbReference type="SAM" id="Phobius"/>
    </source>
</evidence>
<dbReference type="PANTHER" id="PTHR32196">
    <property type="entry name" value="ABC TRANSPORTER PERMEASE PROTEIN YPHD-RELATED-RELATED"/>
    <property type="match status" value="1"/>
</dbReference>
<sequence length="325" mass="34930">MKNKILSFSFNKALFVIWVLIFLFIGIMAPSFFSWPYICNVMLRNIVEIGLVALPMTFIIITGGIDLSVGNTMILSAMLGGLAYMKWGNIAALLVTLLTGLICGLINGIIIAKIKISSMVATLATMYLFLGLARGISKGDSVYYYGLADFMGNTSIAGIPMQIWIFILLAIIFVFVLGKTSFGRQLYCIGLNPNATRYSGIDTDRVQIGIYCLCGVICALAALIFLGRFTSVKYDAGTNFNLKVITIVVLGGTSIAGGIGDMRGTILATLIIATLNSGLTVMNIPIDIQTIIQGTVLIIALVANAVVNARSKQKRIIEVKKAVAI</sequence>
<organism evidence="10 11">
    <name type="scientific">Muricomes intestini</name>
    <dbReference type="NCBI Taxonomy" id="1796634"/>
    <lineage>
        <taxon>Bacteria</taxon>
        <taxon>Bacillati</taxon>
        <taxon>Bacillota</taxon>
        <taxon>Clostridia</taxon>
        <taxon>Lachnospirales</taxon>
        <taxon>Lachnospiraceae</taxon>
        <taxon>Muricomes</taxon>
    </lineage>
</organism>
<evidence type="ECO:0000256" key="1">
    <source>
        <dbReference type="ARBA" id="ARBA00004651"/>
    </source>
</evidence>
<evidence type="ECO:0000256" key="8">
    <source>
        <dbReference type="ARBA" id="ARBA00039381"/>
    </source>
</evidence>
<evidence type="ECO:0000256" key="4">
    <source>
        <dbReference type="ARBA" id="ARBA00022519"/>
    </source>
</evidence>
<feature type="transmembrane region" description="Helical" evidence="9">
    <location>
        <begin position="240"/>
        <end position="259"/>
    </location>
</feature>
<keyword evidence="7 9" id="KW-0472">Membrane</keyword>
<feature type="transmembrane region" description="Helical" evidence="9">
    <location>
        <begin position="119"/>
        <end position="136"/>
    </location>
</feature>
<evidence type="ECO:0000256" key="2">
    <source>
        <dbReference type="ARBA" id="ARBA00022448"/>
    </source>
</evidence>
<dbReference type="PANTHER" id="PTHR32196:SF71">
    <property type="entry name" value="AUTOINDUCER 2 IMPORT SYSTEM PERMEASE PROTEIN LSRD"/>
    <property type="match status" value="1"/>
</dbReference>
<keyword evidence="11" id="KW-1185">Reference proteome</keyword>
<comment type="caution">
    <text evidence="10">The sequence shown here is derived from an EMBL/GenBank/DDBJ whole genome shotgun (WGS) entry which is preliminary data.</text>
</comment>
<evidence type="ECO:0000256" key="3">
    <source>
        <dbReference type="ARBA" id="ARBA00022475"/>
    </source>
</evidence>
<evidence type="ECO:0000256" key="6">
    <source>
        <dbReference type="ARBA" id="ARBA00022989"/>
    </source>
</evidence>
<evidence type="ECO:0000313" key="10">
    <source>
        <dbReference type="EMBL" id="TCS76398.1"/>
    </source>
</evidence>
<protein>
    <recommendedName>
        <fullName evidence="8">Autoinducer 2 import system permease protein LsrD</fullName>
    </recommendedName>
</protein>
<gene>
    <name evidence="10" type="ORF">EDD59_12414</name>
</gene>
<feature type="transmembrane region" description="Helical" evidence="9">
    <location>
        <begin position="156"/>
        <end position="177"/>
    </location>
</feature>
<comment type="subcellular location">
    <subcellularLocation>
        <location evidence="1">Cell membrane</location>
        <topology evidence="1">Multi-pass membrane protein</topology>
    </subcellularLocation>
</comment>
<dbReference type="Pfam" id="PF02653">
    <property type="entry name" value="BPD_transp_2"/>
    <property type="match status" value="1"/>
</dbReference>
<keyword evidence="4" id="KW-0997">Cell inner membrane</keyword>
<dbReference type="RefSeq" id="WP_132382893.1">
    <property type="nucleotide sequence ID" value="NZ_SLZZ01000024.1"/>
</dbReference>
<keyword evidence="5 9" id="KW-0812">Transmembrane</keyword>
<feature type="transmembrane region" description="Helical" evidence="9">
    <location>
        <begin position="49"/>
        <end position="70"/>
    </location>
</feature>
<dbReference type="OrthoDB" id="9813906at2"/>
<reference evidence="10 11" key="1">
    <citation type="submission" date="2019-03" db="EMBL/GenBank/DDBJ databases">
        <title>Genomic Encyclopedia of Type Strains, Phase IV (KMG-IV): sequencing the most valuable type-strain genomes for metagenomic binning, comparative biology and taxonomic classification.</title>
        <authorList>
            <person name="Goeker M."/>
        </authorList>
    </citation>
    <scope>NUCLEOTIDE SEQUENCE [LARGE SCALE GENOMIC DNA]</scope>
    <source>
        <strain evidence="10 11">DSM 29489</strain>
    </source>
</reference>
<keyword evidence="3" id="KW-1003">Cell membrane</keyword>
<keyword evidence="2" id="KW-0813">Transport</keyword>
<proteinExistence type="predicted"/>
<evidence type="ECO:0000256" key="7">
    <source>
        <dbReference type="ARBA" id="ARBA00023136"/>
    </source>
</evidence>
<dbReference type="CDD" id="cd06579">
    <property type="entry name" value="TM_PBP1_transp_AraH_like"/>
    <property type="match status" value="1"/>
</dbReference>
<evidence type="ECO:0000256" key="5">
    <source>
        <dbReference type="ARBA" id="ARBA00022692"/>
    </source>
</evidence>
<evidence type="ECO:0000313" key="11">
    <source>
        <dbReference type="Proteomes" id="UP000295726"/>
    </source>
</evidence>
<feature type="transmembrane region" description="Helical" evidence="9">
    <location>
        <begin position="15"/>
        <end position="37"/>
    </location>
</feature>
<dbReference type="GO" id="GO:0005886">
    <property type="term" value="C:plasma membrane"/>
    <property type="evidence" value="ECO:0007669"/>
    <property type="project" value="UniProtKB-SubCell"/>
</dbReference>
<dbReference type="GO" id="GO:0022857">
    <property type="term" value="F:transmembrane transporter activity"/>
    <property type="evidence" value="ECO:0007669"/>
    <property type="project" value="InterPro"/>
</dbReference>
<feature type="transmembrane region" description="Helical" evidence="9">
    <location>
        <begin position="290"/>
        <end position="307"/>
    </location>
</feature>
<dbReference type="AlphaFoldDB" id="A0A4R3K2A8"/>
<keyword evidence="6 9" id="KW-1133">Transmembrane helix</keyword>
<feature type="transmembrane region" description="Helical" evidence="9">
    <location>
        <begin position="90"/>
        <end position="112"/>
    </location>
</feature>
<feature type="transmembrane region" description="Helical" evidence="9">
    <location>
        <begin position="266"/>
        <end position="284"/>
    </location>
</feature>
<dbReference type="Proteomes" id="UP000295726">
    <property type="component" value="Unassembled WGS sequence"/>
</dbReference>
<accession>A0A4R3K2A8</accession>
<dbReference type="EMBL" id="SLZZ01000024">
    <property type="protein sequence ID" value="TCS76398.1"/>
    <property type="molecule type" value="Genomic_DNA"/>
</dbReference>
<dbReference type="InterPro" id="IPR001851">
    <property type="entry name" value="ABC_transp_permease"/>
</dbReference>
<name>A0A4R3K2A8_9FIRM</name>